<dbReference type="AlphaFoldDB" id="U1WAQ3"/>
<dbReference type="HOGENOM" id="CLU_3164020_0_0_9"/>
<evidence type="ECO:0000313" key="1">
    <source>
        <dbReference type="EMBL" id="ERI05599.1"/>
    </source>
</evidence>
<dbReference type="EMBL" id="AWSJ01000351">
    <property type="protein sequence ID" value="ERI05599.1"/>
    <property type="molecule type" value="Genomic_DNA"/>
</dbReference>
<reference evidence="1 2" key="1">
    <citation type="submission" date="2013-08" db="EMBL/GenBank/DDBJ databases">
        <authorList>
            <person name="Weinstock G."/>
            <person name="Sodergren E."/>
            <person name="Wylie T."/>
            <person name="Fulton L."/>
            <person name="Fulton R."/>
            <person name="Fronick C."/>
            <person name="O'Laughlin M."/>
            <person name="Godfrey J."/>
            <person name="Miner T."/>
            <person name="Herter B."/>
            <person name="Appelbaum E."/>
            <person name="Cordes M."/>
            <person name="Lek S."/>
            <person name="Wollam A."/>
            <person name="Pepin K.H."/>
            <person name="Palsikar V.B."/>
            <person name="Mitreva M."/>
            <person name="Wilson R.K."/>
        </authorList>
    </citation>
    <scope>NUCLEOTIDE SEQUENCE [LARGE SCALE GENOMIC DNA]</scope>
    <source>
        <strain evidence="1 2">ATCC 12856</strain>
    </source>
</reference>
<dbReference type="Proteomes" id="UP000016511">
    <property type="component" value="Unassembled WGS sequence"/>
</dbReference>
<accession>U1WAQ3</accession>
<gene>
    <name evidence="1" type="ORF">HMPREF0083_05594</name>
</gene>
<name>U1WAQ3_ANEAE</name>
<dbReference type="STRING" id="649747.HMPREF0083_05594"/>
<protein>
    <submittedName>
        <fullName evidence="1">Uncharacterized protein</fullName>
    </submittedName>
</protein>
<keyword evidence="2" id="KW-1185">Reference proteome</keyword>
<evidence type="ECO:0000313" key="2">
    <source>
        <dbReference type="Proteomes" id="UP000016511"/>
    </source>
</evidence>
<organism evidence="1 2">
    <name type="scientific">Aneurinibacillus aneurinilyticus ATCC 12856</name>
    <dbReference type="NCBI Taxonomy" id="649747"/>
    <lineage>
        <taxon>Bacteria</taxon>
        <taxon>Bacillati</taxon>
        <taxon>Bacillota</taxon>
        <taxon>Bacilli</taxon>
        <taxon>Bacillales</taxon>
        <taxon>Paenibacillaceae</taxon>
        <taxon>Aneurinibacillus group</taxon>
        <taxon>Aneurinibacillus</taxon>
    </lineage>
</organism>
<sequence>MTMITCETCGKTNQGQEVGKHWICGDCKVDEAAEIQKQQTKDTGNVH</sequence>
<dbReference type="PATRIC" id="fig|649747.3.peg.5025"/>
<proteinExistence type="predicted"/>
<comment type="caution">
    <text evidence="1">The sequence shown here is derived from an EMBL/GenBank/DDBJ whole genome shotgun (WGS) entry which is preliminary data.</text>
</comment>